<accession>A0AAT9FSG3</accession>
<dbReference type="Gene3D" id="3.40.50.1240">
    <property type="entry name" value="Phosphoglycerate mutase-like"/>
    <property type="match status" value="1"/>
</dbReference>
<dbReference type="GO" id="GO:0101006">
    <property type="term" value="F:protein histidine phosphatase activity"/>
    <property type="evidence" value="ECO:0007669"/>
    <property type="project" value="InterPro"/>
</dbReference>
<keyword evidence="1" id="KW-0378">Hydrolase</keyword>
<sequence>MKLLIIRHAKAEGFAMNDSARVLTEKGKDQAKRVGELLKRQGLVPDITLASPYARAKETAEIFCESSGAEPPVIEPWLACGMSPTLAMEELQAYSNFETVAICGHNPDFSYLAEALLGSQTGGIHVCKASIIVFDEVRPPSKSGYLEMILPPTVF</sequence>
<dbReference type="KEGG" id="osu:NT6N_40110"/>
<dbReference type="CDD" id="cd07067">
    <property type="entry name" value="HP_PGM_like"/>
    <property type="match status" value="1"/>
</dbReference>
<organism evidence="3">
    <name type="scientific">Oceaniferula spumae</name>
    <dbReference type="NCBI Taxonomy" id="2979115"/>
    <lineage>
        <taxon>Bacteria</taxon>
        <taxon>Pseudomonadati</taxon>
        <taxon>Verrucomicrobiota</taxon>
        <taxon>Verrucomicrobiia</taxon>
        <taxon>Verrucomicrobiales</taxon>
        <taxon>Verrucomicrobiaceae</taxon>
        <taxon>Oceaniferula</taxon>
    </lineage>
</organism>
<name>A0AAT9FSG3_9BACT</name>
<dbReference type="SMART" id="SM00855">
    <property type="entry name" value="PGAM"/>
    <property type="match status" value="1"/>
</dbReference>
<dbReference type="EMBL" id="AP026866">
    <property type="protein sequence ID" value="BDS08971.1"/>
    <property type="molecule type" value="Genomic_DNA"/>
</dbReference>
<dbReference type="AlphaFoldDB" id="A0AAT9FSG3"/>
<dbReference type="PANTHER" id="PTHR20935:SF1">
    <property type="entry name" value="SLL1549 PROTEIN"/>
    <property type="match status" value="1"/>
</dbReference>
<evidence type="ECO:0000256" key="2">
    <source>
        <dbReference type="PIRSR" id="PIRSR613078-2"/>
    </source>
</evidence>
<dbReference type="InterPro" id="IPR004449">
    <property type="entry name" value="SixA"/>
</dbReference>
<dbReference type="GO" id="GO:0005737">
    <property type="term" value="C:cytoplasm"/>
    <property type="evidence" value="ECO:0007669"/>
    <property type="project" value="InterPro"/>
</dbReference>
<dbReference type="InterPro" id="IPR029033">
    <property type="entry name" value="His_PPase_superfam"/>
</dbReference>
<dbReference type="InterPro" id="IPR051021">
    <property type="entry name" value="Mito_Ser/Thr_phosphatase"/>
</dbReference>
<feature type="binding site" evidence="2">
    <location>
        <position position="55"/>
    </location>
    <ligand>
        <name>substrate</name>
    </ligand>
</feature>
<dbReference type="Pfam" id="PF00300">
    <property type="entry name" value="His_Phos_1"/>
    <property type="match status" value="1"/>
</dbReference>
<dbReference type="SUPFAM" id="SSF53254">
    <property type="entry name" value="Phosphoglycerate mutase-like"/>
    <property type="match status" value="1"/>
</dbReference>
<gene>
    <name evidence="3" type="ORF">NT6N_40110</name>
</gene>
<evidence type="ECO:0000256" key="1">
    <source>
        <dbReference type="ARBA" id="ARBA00022801"/>
    </source>
</evidence>
<dbReference type="PANTHER" id="PTHR20935">
    <property type="entry name" value="PHOSPHOGLYCERATE MUTASE-RELATED"/>
    <property type="match status" value="1"/>
</dbReference>
<dbReference type="NCBIfam" id="TIGR00249">
    <property type="entry name" value="sixA"/>
    <property type="match status" value="1"/>
</dbReference>
<dbReference type="InterPro" id="IPR013078">
    <property type="entry name" value="His_Pase_superF_clade-1"/>
</dbReference>
<protein>
    <submittedName>
        <fullName evidence="3">Phosphoglycerate mutase</fullName>
    </submittedName>
</protein>
<proteinExistence type="predicted"/>
<reference evidence="3" key="1">
    <citation type="submission" date="2024-07" db="EMBL/GenBank/DDBJ databases">
        <title>Complete genome sequence of Verrucomicrobiaceae bacterium NT6N.</title>
        <authorList>
            <person name="Huang C."/>
            <person name="Takami H."/>
            <person name="Hamasaki K."/>
        </authorList>
    </citation>
    <scope>NUCLEOTIDE SEQUENCE</scope>
    <source>
        <strain evidence="3">NT6N</strain>
    </source>
</reference>
<evidence type="ECO:0000313" key="3">
    <source>
        <dbReference type="EMBL" id="BDS08971.1"/>
    </source>
</evidence>